<accession>A0A0G1DGZ5</accession>
<comment type="similarity">
    <text evidence="1 4">Belongs to the bacterial ribosomal protein bL19 family.</text>
</comment>
<keyword evidence="2 6" id="KW-0689">Ribosomal protein</keyword>
<comment type="caution">
    <text evidence="6">The sequence shown here is derived from an EMBL/GenBank/DDBJ whole genome shotgun (WGS) entry which is preliminary data.</text>
</comment>
<organism evidence="6 7">
    <name type="scientific">Candidatus Woesebacteria bacterium GW2011_GWB1_43_14</name>
    <dbReference type="NCBI Taxonomy" id="1618578"/>
    <lineage>
        <taxon>Bacteria</taxon>
        <taxon>Candidatus Woeseibacteriota</taxon>
    </lineage>
</organism>
<evidence type="ECO:0000256" key="2">
    <source>
        <dbReference type="ARBA" id="ARBA00022980"/>
    </source>
</evidence>
<comment type="function">
    <text evidence="4">This protein is located at the 30S-50S ribosomal subunit interface and may play a role in the structure and function of the aminoacyl-tRNA binding site.</text>
</comment>
<dbReference type="InterPro" id="IPR038657">
    <property type="entry name" value="Ribosomal_bL19_sf"/>
</dbReference>
<reference evidence="6 7" key="1">
    <citation type="journal article" date="2015" name="Nature">
        <title>rRNA introns, odd ribosomes, and small enigmatic genomes across a large radiation of phyla.</title>
        <authorList>
            <person name="Brown C.T."/>
            <person name="Hug L.A."/>
            <person name="Thomas B.C."/>
            <person name="Sharon I."/>
            <person name="Castelle C.J."/>
            <person name="Singh A."/>
            <person name="Wilkins M.J."/>
            <person name="Williams K.H."/>
            <person name="Banfield J.F."/>
        </authorList>
    </citation>
    <scope>NUCLEOTIDE SEQUENCE [LARGE SCALE GENOMIC DNA]</scope>
</reference>
<dbReference type="PANTHER" id="PTHR15680:SF9">
    <property type="entry name" value="LARGE RIBOSOMAL SUBUNIT PROTEIN BL19M"/>
    <property type="match status" value="1"/>
</dbReference>
<dbReference type="Gene3D" id="2.30.30.790">
    <property type="match status" value="1"/>
</dbReference>
<feature type="region of interest" description="Disordered" evidence="5">
    <location>
        <begin position="111"/>
        <end position="132"/>
    </location>
</feature>
<keyword evidence="3 4" id="KW-0687">Ribonucleoprotein</keyword>
<dbReference type="SUPFAM" id="SSF50104">
    <property type="entry name" value="Translation proteins SH3-like domain"/>
    <property type="match status" value="1"/>
</dbReference>
<evidence type="ECO:0000256" key="5">
    <source>
        <dbReference type="SAM" id="MobiDB-lite"/>
    </source>
</evidence>
<dbReference type="PRINTS" id="PR00061">
    <property type="entry name" value="RIBOSOMALL19"/>
</dbReference>
<sequence length="132" mass="14991">MALSIEFKEQSFGVGDVVKIHHKVADRIQVYEGTIIGVRGRGTGKSFTVRRIGTQKVGIEQIFPLHSPLITKIEKVREGMRGVRRAKLYYIRNKSKKDIELIYSRAKKRALAKEAAKKKPSSQKKSSPKKKK</sequence>
<dbReference type="GO" id="GO:0006412">
    <property type="term" value="P:translation"/>
    <property type="evidence" value="ECO:0007669"/>
    <property type="project" value="InterPro"/>
</dbReference>
<proteinExistence type="inferred from homology"/>
<evidence type="ECO:0000256" key="1">
    <source>
        <dbReference type="ARBA" id="ARBA00005781"/>
    </source>
</evidence>
<protein>
    <recommendedName>
        <fullName evidence="4">50S ribosomal protein L19</fullName>
    </recommendedName>
</protein>
<dbReference type="InterPro" id="IPR001857">
    <property type="entry name" value="Ribosomal_bL19"/>
</dbReference>
<gene>
    <name evidence="6" type="ORF">UV74_C0013G0232</name>
</gene>
<dbReference type="NCBIfam" id="TIGR01024">
    <property type="entry name" value="rplS_bact"/>
    <property type="match status" value="1"/>
</dbReference>
<evidence type="ECO:0000256" key="4">
    <source>
        <dbReference type="RuleBase" id="RU000559"/>
    </source>
</evidence>
<dbReference type="PANTHER" id="PTHR15680">
    <property type="entry name" value="RIBOSOMAL PROTEIN L19"/>
    <property type="match status" value="1"/>
</dbReference>
<dbReference type="InterPro" id="IPR008991">
    <property type="entry name" value="Translation_prot_SH3-like_sf"/>
</dbReference>
<dbReference type="AlphaFoldDB" id="A0A0G1DGZ5"/>
<evidence type="ECO:0000256" key="3">
    <source>
        <dbReference type="ARBA" id="ARBA00023274"/>
    </source>
</evidence>
<name>A0A0G1DGZ5_9BACT</name>
<dbReference type="Pfam" id="PF01245">
    <property type="entry name" value="Ribosomal_L19"/>
    <property type="match status" value="1"/>
</dbReference>
<evidence type="ECO:0000313" key="7">
    <source>
        <dbReference type="Proteomes" id="UP000034090"/>
    </source>
</evidence>
<dbReference type="EMBL" id="LCFQ01000013">
    <property type="protein sequence ID" value="KKS97110.1"/>
    <property type="molecule type" value="Genomic_DNA"/>
</dbReference>
<dbReference type="STRING" id="1618578.UV74_C0013G0232"/>
<feature type="compositionally biased region" description="Basic residues" evidence="5">
    <location>
        <begin position="118"/>
        <end position="132"/>
    </location>
</feature>
<evidence type="ECO:0000313" key="6">
    <source>
        <dbReference type="EMBL" id="KKS97110.1"/>
    </source>
</evidence>
<dbReference type="GO" id="GO:0003735">
    <property type="term" value="F:structural constituent of ribosome"/>
    <property type="evidence" value="ECO:0007669"/>
    <property type="project" value="InterPro"/>
</dbReference>
<dbReference type="PATRIC" id="fig|1618578.3.peg.580"/>
<dbReference type="GO" id="GO:0022625">
    <property type="term" value="C:cytosolic large ribosomal subunit"/>
    <property type="evidence" value="ECO:0007669"/>
    <property type="project" value="TreeGrafter"/>
</dbReference>
<dbReference type="Proteomes" id="UP000034090">
    <property type="component" value="Unassembled WGS sequence"/>
</dbReference>